<accession>A0A4Y9ZJS7</accession>
<feature type="domain" description="MYND-type" evidence="5">
    <location>
        <begin position="7"/>
        <end position="45"/>
    </location>
</feature>
<dbReference type="Gene3D" id="6.10.140.2220">
    <property type="match status" value="1"/>
</dbReference>
<evidence type="ECO:0000256" key="3">
    <source>
        <dbReference type="ARBA" id="ARBA00022833"/>
    </source>
</evidence>
<dbReference type="PANTHER" id="PTHR10237:SF14">
    <property type="entry name" value="MYND-TYPE DOMAIN-CONTAINING PROTEIN"/>
    <property type="match status" value="1"/>
</dbReference>
<dbReference type="SUPFAM" id="SSF144232">
    <property type="entry name" value="HIT/MYND zinc finger-like"/>
    <property type="match status" value="1"/>
</dbReference>
<sequence length="249" mass="28855">MSQSSLCYKCHQPSETLKRCSGCEKVWYCSTECHSAHWVEHIFDCVPRRPITTADHLALAVHTNILPLHKQTSSEYGFDSAWTASNRMFLLKIYTGLIKELGVSPKTIRKWRAAGILLNEIKREFPILLIQRHGQPYLACFSWLLENEWVLNGQSPEHSLSLRIKDGLKAFERAWHLLGGPRDVDLEEANMIVLQWPPDKRECFEFYRGAVINWYPLRSVPRWLWFGFCACAGEKDEYDLNNRLGLCGK</sequence>
<protein>
    <recommendedName>
        <fullName evidence="5">MYND-type domain-containing protein</fullName>
    </recommendedName>
</protein>
<dbReference type="GO" id="GO:0005634">
    <property type="term" value="C:nucleus"/>
    <property type="evidence" value="ECO:0007669"/>
    <property type="project" value="TreeGrafter"/>
</dbReference>
<dbReference type="PANTHER" id="PTHR10237">
    <property type="entry name" value="DEFORMED EPIDERMAL AUTOREGULATORY FACTOR 1 HOMOLOG SUPPRESSIN"/>
    <property type="match status" value="1"/>
</dbReference>
<evidence type="ECO:0000256" key="4">
    <source>
        <dbReference type="PROSITE-ProRule" id="PRU00134"/>
    </source>
</evidence>
<evidence type="ECO:0000256" key="1">
    <source>
        <dbReference type="ARBA" id="ARBA00022723"/>
    </source>
</evidence>
<dbReference type="STRING" id="135208.A0A4Y9ZJS7"/>
<proteinExistence type="predicted"/>
<name>A0A4Y9ZJS7_9AGAM</name>
<reference evidence="6 7" key="1">
    <citation type="submission" date="2019-02" db="EMBL/GenBank/DDBJ databases">
        <title>Genome sequencing of the rare red list fungi Hericium alpestre (H. flagellum).</title>
        <authorList>
            <person name="Buettner E."/>
            <person name="Kellner H."/>
        </authorList>
    </citation>
    <scope>NUCLEOTIDE SEQUENCE [LARGE SCALE GENOMIC DNA]</scope>
    <source>
        <strain evidence="6 7">DSM 108284</strain>
    </source>
</reference>
<comment type="caution">
    <text evidence="6">The sequence shown here is derived from an EMBL/GenBank/DDBJ whole genome shotgun (WGS) entry which is preliminary data.</text>
</comment>
<dbReference type="AlphaFoldDB" id="A0A4Y9ZJS7"/>
<dbReference type="OrthoDB" id="4851849at2759"/>
<keyword evidence="1" id="KW-0479">Metal-binding</keyword>
<keyword evidence="7" id="KW-1185">Reference proteome</keyword>
<dbReference type="GO" id="GO:0000981">
    <property type="term" value="F:DNA-binding transcription factor activity, RNA polymerase II-specific"/>
    <property type="evidence" value="ECO:0007669"/>
    <property type="project" value="TreeGrafter"/>
</dbReference>
<evidence type="ECO:0000259" key="5">
    <source>
        <dbReference type="PROSITE" id="PS50865"/>
    </source>
</evidence>
<organism evidence="6 7">
    <name type="scientific">Hericium alpestre</name>
    <dbReference type="NCBI Taxonomy" id="135208"/>
    <lineage>
        <taxon>Eukaryota</taxon>
        <taxon>Fungi</taxon>
        <taxon>Dikarya</taxon>
        <taxon>Basidiomycota</taxon>
        <taxon>Agaricomycotina</taxon>
        <taxon>Agaricomycetes</taxon>
        <taxon>Russulales</taxon>
        <taxon>Hericiaceae</taxon>
        <taxon>Hericium</taxon>
    </lineage>
</organism>
<dbReference type="Pfam" id="PF01753">
    <property type="entry name" value="zf-MYND"/>
    <property type="match status" value="1"/>
</dbReference>
<dbReference type="PROSITE" id="PS50865">
    <property type="entry name" value="ZF_MYND_2"/>
    <property type="match status" value="1"/>
</dbReference>
<gene>
    <name evidence="6" type="ORF">EWM64_g9900</name>
</gene>
<dbReference type="InterPro" id="IPR024119">
    <property type="entry name" value="TF_DEAF-1"/>
</dbReference>
<dbReference type="InterPro" id="IPR002893">
    <property type="entry name" value="Znf_MYND"/>
</dbReference>
<dbReference type="Proteomes" id="UP000298061">
    <property type="component" value="Unassembled WGS sequence"/>
</dbReference>
<dbReference type="PROSITE" id="PS01360">
    <property type="entry name" value="ZF_MYND_1"/>
    <property type="match status" value="1"/>
</dbReference>
<dbReference type="EMBL" id="SFCI01002293">
    <property type="protein sequence ID" value="TFY74111.1"/>
    <property type="molecule type" value="Genomic_DNA"/>
</dbReference>
<dbReference type="GO" id="GO:0008270">
    <property type="term" value="F:zinc ion binding"/>
    <property type="evidence" value="ECO:0007669"/>
    <property type="project" value="UniProtKB-KW"/>
</dbReference>
<keyword evidence="2 4" id="KW-0863">Zinc-finger</keyword>
<keyword evidence="3" id="KW-0862">Zinc</keyword>
<evidence type="ECO:0000313" key="6">
    <source>
        <dbReference type="EMBL" id="TFY74111.1"/>
    </source>
</evidence>
<evidence type="ECO:0000256" key="2">
    <source>
        <dbReference type="ARBA" id="ARBA00022771"/>
    </source>
</evidence>
<evidence type="ECO:0000313" key="7">
    <source>
        <dbReference type="Proteomes" id="UP000298061"/>
    </source>
</evidence>